<feature type="transmembrane region" description="Helical" evidence="5">
    <location>
        <begin position="654"/>
        <end position="675"/>
    </location>
</feature>
<dbReference type="OrthoDB" id="6133115at2759"/>
<evidence type="ECO:0000256" key="4">
    <source>
        <dbReference type="ARBA" id="ARBA00023136"/>
    </source>
</evidence>
<feature type="transmembrane region" description="Helical" evidence="5">
    <location>
        <begin position="281"/>
        <end position="303"/>
    </location>
</feature>
<feature type="transmembrane region" description="Helical" evidence="5">
    <location>
        <begin position="378"/>
        <end position="399"/>
    </location>
</feature>
<dbReference type="Gene3D" id="1.20.1250.20">
    <property type="entry name" value="MFS general substrate transporter like domains"/>
    <property type="match status" value="2"/>
</dbReference>
<accession>A0A8B8GE32</accession>
<dbReference type="GeneID" id="112691458"/>
<feature type="transmembrane region" description="Helical" evidence="5">
    <location>
        <begin position="594"/>
        <end position="613"/>
    </location>
</feature>
<gene>
    <name evidence="8" type="primary">LOC112691458</name>
</gene>
<dbReference type="InterPro" id="IPR036259">
    <property type="entry name" value="MFS_trans_sf"/>
</dbReference>
<feature type="domain" description="Major facilitator superfamily (MFS) profile" evidence="6">
    <location>
        <begin position="1"/>
        <end position="433"/>
    </location>
</feature>
<feature type="transmembrane region" description="Helical" evidence="5">
    <location>
        <begin position="904"/>
        <end position="921"/>
    </location>
</feature>
<protein>
    <submittedName>
        <fullName evidence="8">Uncharacterized protein LOC112691458</fullName>
    </submittedName>
</protein>
<dbReference type="GO" id="GO:0016020">
    <property type="term" value="C:membrane"/>
    <property type="evidence" value="ECO:0007669"/>
    <property type="project" value="UniProtKB-SubCell"/>
</dbReference>
<evidence type="ECO:0000259" key="6">
    <source>
        <dbReference type="PROSITE" id="PS50850"/>
    </source>
</evidence>
<reference evidence="8" key="1">
    <citation type="submission" date="2025-08" db="UniProtKB">
        <authorList>
            <consortium name="RefSeq"/>
        </authorList>
    </citation>
    <scope>IDENTIFICATION</scope>
    <source>
        <tissue evidence="8">Whole body</tissue>
    </source>
</reference>
<dbReference type="AlphaFoldDB" id="A0A8B8GE32"/>
<evidence type="ECO:0000313" key="8">
    <source>
        <dbReference type="RefSeq" id="XP_025421494.1"/>
    </source>
</evidence>
<feature type="transmembrane region" description="Helical" evidence="5">
    <location>
        <begin position="310"/>
        <end position="333"/>
    </location>
</feature>
<dbReference type="InterPro" id="IPR050549">
    <property type="entry name" value="MFS_Trehalose_Transporter"/>
</dbReference>
<dbReference type="PANTHER" id="PTHR48021">
    <property type="match status" value="1"/>
</dbReference>
<evidence type="ECO:0000256" key="3">
    <source>
        <dbReference type="ARBA" id="ARBA00022989"/>
    </source>
</evidence>
<keyword evidence="3 5" id="KW-1133">Transmembrane helix</keyword>
<dbReference type="GO" id="GO:0022857">
    <property type="term" value="F:transmembrane transporter activity"/>
    <property type="evidence" value="ECO:0007669"/>
    <property type="project" value="InterPro"/>
</dbReference>
<dbReference type="RefSeq" id="XP_025421494.1">
    <property type="nucleotide sequence ID" value="XM_025565709.1"/>
</dbReference>
<feature type="transmembrane region" description="Helical" evidence="5">
    <location>
        <begin position="687"/>
        <end position="708"/>
    </location>
</feature>
<evidence type="ECO:0000313" key="7">
    <source>
        <dbReference type="Proteomes" id="UP000694846"/>
    </source>
</evidence>
<feature type="transmembrane region" description="Helical" evidence="5">
    <location>
        <begin position="771"/>
        <end position="790"/>
    </location>
</feature>
<evidence type="ECO:0000256" key="2">
    <source>
        <dbReference type="ARBA" id="ARBA00022692"/>
    </source>
</evidence>
<evidence type="ECO:0000256" key="5">
    <source>
        <dbReference type="SAM" id="Phobius"/>
    </source>
</evidence>
<comment type="subcellular location">
    <subcellularLocation>
        <location evidence="1">Membrane</location>
        <topology evidence="1">Multi-pass membrane protein</topology>
    </subcellularLocation>
</comment>
<feature type="domain" description="Major facilitator superfamily (MFS) profile" evidence="6">
    <location>
        <begin position="520"/>
        <end position="959"/>
    </location>
</feature>
<dbReference type="PANTHER" id="PTHR48021:SF39">
    <property type="entry name" value="MAJOR FACILITATOR SUPERFAMILY (MFS) PROFILE DOMAIN-CONTAINING PROTEIN"/>
    <property type="match status" value="1"/>
</dbReference>
<dbReference type="Pfam" id="PF00083">
    <property type="entry name" value="Sugar_tr"/>
    <property type="match status" value="2"/>
</dbReference>
<evidence type="ECO:0000256" key="1">
    <source>
        <dbReference type="ARBA" id="ARBA00004141"/>
    </source>
</evidence>
<dbReference type="PROSITE" id="PS50850">
    <property type="entry name" value="MFS"/>
    <property type="match status" value="2"/>
</dbReference>
<feature type="transmembrane region" description="Helical" evidence="5">
    <location>
        <begin position="120"/>
        <end position="141"/>
    </location>
</feature>
<dbReference type="InterPro" id="IPR005828">
    <property type="entry name" value="MFS_sugar_transport-like"/>
</dbReference>
<sequence>MSCHVDLHTCVCVAEPSKPLFITDHGFAILANQMPGSLVYLLPPVGSGVLSAAQDRFGHRACMMFSNGAQLLSVVALHRADSPAALYACTALTGFNVGFATGFTISYCGEVCEPKLRGTLTSITNLFYFGGYLCVTALFAVTADWKLSVIMTVVVPVFNAVLLHQTPDSPMWLLSKGEVDKAKSTLKRLRGGASDEKCDAEFQDMVRYASEMKPDGHQKEETAQNPFNAIKDSLNRFTEPETLKPLILLMVLIFFINILSGIPYTPYLLSVFEKFEVPLSPAWATTINMGAGVAGNVLTIFLINRVGKRFLALSTMATCSICYLSIGFVGYFSPSSCLVYSWMKIVMFFVSTFFSSMGIMPIAWILMGELFPMKSKNFGAGFSSTTYFIFSFLMTKFYLDLEAVTGFYNTFVLFGTLGLVGLTYMYFQLPETENKSLNEISEHFRIKSMKTENQKSLVFHLEVHDKKILENSKRLFKSSPFFEVHLKTWDCILGTCQKMQKKQGMDFSYGLKSTLAQCLVLTTTYFLNAQQGINIAMPMTIIGAFQKSNSNQSYDTEIQLTEEQLSWIGSLVYLSPPLGSLFLSLVLARLGHRVCMALTNVVQFSSVLIVVLFPVSVNTLYMCSFLMGLSTGCATGLCISYSGEVCEPKLRGSLTSALNVFYFAGTFFVSTAYAITDSWKKSLICSIVFPLINVVALSLTPDSPMWLLSRGKVEKARKVLRKIRGCASEEKCALEFQEIIQYVSKSTKSEEAKQASSFRDRFSHPELWKPLRLAIIYLFFSNVLSGVPYSQYLLKVTGTIKDDTPITAEWAVSVYTACSVAGNIFTILLVNCLGKRRLLLSTIGICSLSFLLIGVIGLFFDVSYYASWTKLILFFLTMISSSMGIMPIGWILISEIFPMKSKNLGCSICSAVYFLLCFAMTKYYEDFEALVGFYYMFVWFGVTGFVSLVYFYLCVPETENKTLKEIADQFRLESA</sequence>
<feature type="transmembrane region" description="Helical" evidence="5">
    <location>
        <begin position="246"/>
        <end position="269"/>
    </location>
</feature>
<dbReference type="Proteomes" id="UP000694846">
    <property type="component" value="Unplaced"/>
</dbReference>
<dbReference type="InterPro" id="IPR020846">
    <property type="entry name" value="MFS_dom"/>
</dbReference>
<keyword evidence="2 5" id="KW-0812">Transmembrane</keyword>
<feature type="transmembrane region" description="Helical" evidence="5">
    <location>
        <begin position="872"/>
        <end position="892"/>
    </location>
</feature>
<feature type="transmembrane region" description="Helical" evidence="5">
    <location>
        <begin position="345"/>
        <end position="366"/>
    </location>
</feature>
<feature type="transmembrane region" description="Helical" evidence="5">
    <location>
        <begin position="507"/>
        <end position="527"/>
    </location>
</feature>
<keyword evidence="4 5" id="KW-0472">Membrane</keyword>
<proteinExistence type="predicted"/>
<feature type="transmembrane region" description="Helical" evidence="5">
    <location>
        <begin position="838"/>
        <end position="860"/>
    </location>
</feature>
<dbReference type="InterPro" id="IPR005829">
    <property type="entry name" value="Sugar_transporter_CS"/>
</dbReference>
<feature type="transmembrane region" description="Helical" evidence="5">
    <location>
        <begin position="933"/>
        <end position="955"/>
    </location>
</feature>
<dbReference type="PROSITE" id="PS00217">
    <property type="entry name" value="SUGAR_TRANSPORT_2"/>
    <property type="match status" value="2"/>
</dbReference>
<name>A0A8B8GE32_9HEMI</name>
<feature type="transmembrane region" description="Helical" evidence="5">
    <location>
        <begin position="405"/>
        <end position="427"/>
    </location>
</feature>
<feature type="transmembrane region" description="Helical" evidence="5">
    <location>
        <begin position="565"/>
        <end position="587"/>
    </location>
</feature>
<feature type="transmembrane region" description="Helical" evidence="5">
    <location>
        <begin position="810"/>
        <end position="831"/>
    </location>
</feature>
<keyword evidence="7" id="KW-1185">Reference proteome</keyword>
<feature type="transmembrane region" description="Helical" evidence="5">
    <location>
        <begin position="619"/>
        <end position="642"/>
    </location>
</feature>
<organism evidence="7 8">
    <name type="scientific">Sipha flava</name>
    <name type="common">yellow sugarcane aphid</name>
    <dbReference type="NCBI Taxonomy" id="143950"/>
    <lineage>
        <taxon>Eukaryota</taxon>
        <taxon>Metazoa</taxon>
        <taxon>Ecdysozoa</taxon>
        <taxon>Arthropoda</taxon>
        <taxon>Hexapoda</taxon>
        <taxon>Insecta</taxon>
        <taxon>Pterygota</taxon>
        <taxon>Neoptera</taxon>
        <taxon>Paraneoptera</taxon>
        <taxon>Hemiptera</taxon>
        <taxon>Sternorrhyncha</taxon>
        <taxon>Aphidomorpha</taxon>
        <taxon>Aphidoidea</taxon>
        <taxon>Aphididae</taxon>
        <taxon>Sipha</taxon>
    </lineage>
</organism>
<feature type="transmembrane region" description="Helical" evidence="5">
    <location>
        <begin position="84"/>
        <end position="108"/>
    </location>
</feature>
<dbReference type="SUPFAM" id="SSF103473">
    <property type="entry name" value="MFS general substrate transporter"/>
    <property type="match status" value="2"/>
</dbReference>